<dbReference type="AlphaFoldDB" id="A0A3N0Z0P5"/>
<dbReference type="EMBL" id="RJVU01018281">
    <property type="protein sequence ID" value="ROL51851.1"/>
    <property type="molecule type" value="Genomic_DNA"/>
</dbReference>
<comment type="caution">
    <text evidence="1">The sequence shown here is derived from an EMBL/GenBank/DDBJ whole genome shotgun (WGS) entry which is preliminary data.</text>
</comment>
<dbReference type="Proteomes" id="UP000281406">
    <property type="component" value="Unassembled WGS sequence"/>
</dbReference>
<organism evidence="1 2">
    <name type="scientific">Anabarilius grahami</name>
    <name type="common">Kanglang fish</name>
    <name type="synonym">Barilius grahami</name>
    <dbReference type="NCBI Taxonomy" id="495550"/>
    <lineage>
        <taxon>Eukaryota</taxon>
        <taxon>Metazoa</taxon>
        <taxon>Chordata</taxon>
        <taxon>Craniata</taxon>
        <taxon>Vertebrata</taxon>
        <taxon>Euteleostomi</taxon>
        <taxon>Actinopterygii</taxon>
        <taxon>Neopterygii</taxon>
        <taxon>Teleostei</taxon>
        <taxon>Ostariophysi</taxon>
        <taxon>Cypriniformes</taxon>
        <taxon>Xenocyprididae</taxon>
        <taxon>Xenocypridinae</taxon>
        <taxon>Xenocypridinae incertae sedis</taxon>
        <taxon>Anabarilius</taxon>
    </lineage>
</organism>
<evidence type="ECO:0000313" key="2">
    <source>
        <dbReference type="Proteomes" id="UP000281406"/>
    </source>
</evidence>
<gene>
    <name evidence="1" type="ORF">DPX16_19370</name>
</gene>
<sequence>MSTLPSEINQIKASHEANIGFGRALMPSYLGMHVKTSISDRKYPTWDSVPSPHSLATDGTRAVNLTEHGQKRVEGEMDVEWAGPQMCYGGPKGLLGNEIPISL</sequence>
<keyword evidence="2" id="KW-1185">Reference proteome</keyword>
<name>A0A3N0Z0P5_ANAGA</name>
<evidence type="ECO:0000313" key="1">
    <source>
        <dbReference type="EMBL" id="ROL51851.1"/>
    </source>
</evidence>
<proteinExistence type="predicted"/>
<reference evidence="1 2" key="1">
    <citation type="submission" date="2018-10" db="EMBL/GenBank/DDBJ databases">
        <title>Genome assembly for a Yunnan-Guizhou Plateau 3E fish, Anabarilius grahami (Regan), and its evolutionary and genetic applications.</title>
        <authorList>
            <person name="Jiang W."/>
        </authorList>
    </citation>
    <scope>NUCLEOTIDE SEQUENCE [LARGE SCALE GENOMIC DNA]</scope>
    <source>
        <strain evidence="1">AG-KIZ</strain>
        <tissue evidence="1">Muscle</tissue>
    </source>
</reference>
<accession>A0A3N0Z0P5</accession>
<protein>
    <submittedName>
        <fullName evidence="1">Uncharacterized protein</fullName>
    </submittedName>
</protein>